<dbReference type="KEGG" id="lgi:LOTGIDRAFT_228278"/>
<feature type="chain" id="PRO_5004717444" description="G8 domain-containing protein" evidence="7">
    <location>
        <begin position="18"/>
        <end position="1303"/>
    </location>
</feature>
<feature type="domain" description="WSC" evidence="8">
    <location>
        <begin position="1138"/>
        <end position="1230"/>
    </location>
</feature>
<dbReference type="GO" id="GO:0016798">
    <property type="term" value="F:hydrolase activity, acting on glycosyl bonds"/>
    <property type="evidence" value="ECO:0007669"/>
    <property type="project" value="UniProtKB-KW"/>
</dbReference>
<comment type="similarity">
    <text evidence="2">Belongs to the CEMIP family.</text>
</comment>
<gene>
    <name evidence="10" type="ORF">LOTGIDRAFT_228278</name>
</gene>
<keyword evidence="5" id="KW-0325">Glycoprotein</keyword>
<evidence type="ECO:0000256" key="2">
    <source>
        <dbReference type="ARBA" id="ARBA00007586"/>
    </source>
</evidence>
<keyword evidence="3" id="KW-0472">Membrane</keyword>
<reference evidence="10 11" key="1">
    <citation type="journal article" date="2013" name="Nature">
        <title>Insights into bilaterian evolution from three spiralian genomes.</title>
        <authorList>
            <person name="Simakov O."/>
            <person name="Marletaz F."/>
            <person name="Cho S.J."/>
            <person name="Edsinger-Gonzales E."/>
            <person name="Havlak P."/>
            <person name="Hellsten U."/>
            <person name="Kuo D.H."/>
            <person name="Larsson T."/>
            <person name="Lv J."/>
            <person name="Arendt D."/>
            <person name="Savage R."/>
            <person name="Osoegawa K."/>
            <person name="de Jong P."/>
            <person name="Grimwood J."/>
            <person name="Chapman J.A."/>
            <person name="Shapiro H."/>
            <person name="Aerts A."/>
            <person name="Otillar R.P."/>
            <person name="Terry A.Y."/>
            <person name="Boore J.L."/>
            <person name="Grigoriev I.V."/>
            <person name="Lindberg D.R."/>
            <person name="Seaver E.C."/>
            <person name="Weisblat D.A."/>
            <person name="Putnam N.H."/>
            <person name="Rokhsar D.S."/>
        </authorList>
    </citation>
    <scope>NUCLEOTIDE SEQUENCE [LARGE SCALE GENOMIC DNA]</scope>
</reference>
<dbReference type="InterPro" id="IPR016187">
    <property type="entry name" value="CTDL_fold"/>
</dbReference>
<dbReference type="GO" id="GO:0005886">
    <property type="term" value="C:plasma membrane"/>
    <property type="evidence" value="ECO:0007669"/>
    <property type="project" value="UniProtKB-SubCell"/>
</dbReference>
<evidence type="ECO:0000256" key="1">
    <source>
        <dbReference type="ARBA" id="ARBA00004236"/>
    </source>
</evidence>
<dbReference type="InterPro" id="IPR052252">
    <property type="entry name" value="CEMIP/CEMIP2"/>
</dbReference>
<dbReference type="InterPro" id="IPR055401">
    <property type="entry name" value="CEMIP_beta-hel_dom"/>
</dbReference>
<dbReference type="SUPFAM" id="SSF51126">
    <property type="entry name" value="Pectin lyase-like"/>
    <property type="match status" value="1"/>
</dbReference>
<dbReference type="SMART" id="SM00321">
    <property type="entry name" value="WSC"/>
    <property type="match status" value="1"/>
</dbReference>
<dbReference type="Pfam" id="PF24606">
    <property type="entry name" value="CEMIP_beta-hel"/>
    <property type="match status" value="1"/>
</dbReference>
<dbReference type="SUPFAM" id="SSF56436">
    <property type="entry name" value="C-type lectin-like"/>
    <property type="match status" value="1"/>
</dbReference>
<dbReference type="InterPro" id="IPR011050">
    <property type="entry name" value="Pectin_lyase_fold/virulence"/>
</dbReference>
<dbReference type="PROSITE" id="PS51484">
    <property type="entry name" value="G8"/>
    <property type="match status" value="1"/>
</dbReference>
<feature type="domain" description="G8" evidence="9">
    <location>
        <begin position="33"/>
        <end position="152"/>
    </location>
</feature>
<keyword evidence="3" id="KW-1003">Cell membrane</keyword>
<comment type="subcellular location">
    <subcellularLocation>
        <location evidence="1">Cell membrane</location>
    </subcellularLocation>
</comment>
<dbReference type="HOGENOM" id="CLU_005606_0_0_1"/>
<evidence type="ECO:0000259" key="9">
    <source>
        <dbReference type="PROSITE" id="PS51484"/>
    </source>
</evidence>
<keyword evidence="6" id="KW-0326">Glycosidase</keyword>
<keyword evidence="11" id="KW-1185">Reference proteome</keyword>
<dbReference type="Pfam" id="PF24605">
    <property type="entry name" value="CEMIP_X"/>
    <property type="match status" value="1"/>
</dbReference>
<dbReference type="PANTHER" id="PTHR15535">
    <property type="entry name" value="TRANSMEMBRANE PROTEIN 2-RELATED"/>
    <property type="match status" value="1"/>
</dbReference>
<accession>V4AS36</accession>
<dbReference type="Proteomes" id="UP000030746">
    <property type="component" value="Unassembled WGS sequence"/>
</dbReference>
<keyword evidence="4" id="KW-0378">Hydrolase</keyword>
<evidence type="ECO:0000256" key="4">
    <source>
        <dbReference type="ARBA" id="ARBA00022801"/>
    </source>
</evidence>
<evidence type="ECO:0008006" key="12">
    <source>
        <dbReference type="Google" id="ProtNLM"/>
    </source>
</evidence>
<name>V4AS36_LOTGI</name>
<evidence type="ECO:0000256" key="7">
    <source>
        <dbReference type="SAM" id="SignalP"/>
    </source>
</evidence>
<dbReference type="PANTHER" id="PTHR15535:SF17">
    <property type="entry name" value="TRANSMEMBRANE PROTEIN"/>
    <property type="match status" value="1"/>
</dbReference>
<evidence type="ECO:0000259" key="8">
    <source>
        <dbReference type="PROSITE" id="PS51212"/>
    </source>
</evidence>
<organism evidence="10 11">
    <name type="scientific">Lottia gigantea</name>
    <name type="common">Giant owl limpet</name>
    <dbReference type="NCBI Taxonomy" id="225164"/>
    <lineage>
        <taxon>Eukaryota</taxon>
        <taxon>Metazoa</taxon>
        <taxon>Spiralia</taxon>
        <taxon>Lophotrochozoa</taxon>
        <taxon>Mollusca</taxon>
        <taxon>Gastropoda</taxon>
        <taxon>Patellogastropoda</taxon>
        <taxon>Lottioidea</taxon>
        <taxon>Lottiidae</taxon>
        <taxon>Lottia</taxon>
    </lineage>
</organism>
<dbReference type="CTD" id="20247614"/>
<dbReference type="Pfam" id="PF10162">
    <property type="entry name" value="G8"/>
    <property type="match status" value="1"/>
</dbReference>
<protein>
    <recommendedName>
        <fullName evidence="12">G8 domain-containing protein</fullName>
    </recommendedName>
</protein>
<dbReference type="SMART" id="SM01225">
    <property type="entry name" value="G8"/>
    <property type="match status" value="1"/>
</dbReference>
<evidence type="ECO:0000313" key="10">
    <source>
        <dbReference type="EMBL" id="ESO97675.1"/>
    </source>
</evidence>
<feature type="signal peptide" evidence="7">
    <location>
        <begin position="1"/>
        <end position="17"/>
    </location>
</feature>
<dbReference type="InterPro" id="IPR002889">
    <property type="entry name" value="WSC_carb-bd"/>
</dbReference>
<keyword evidence="7" id="KW-0732">Signal</keyword>
<dbReference type="InterPro" id="IPR055400">
    <property type="entry name" value="CEMIP_X"/>
</dbReference>
<dbReference type="InterPro" id="IPR019316">
    <property type="entry name" value="G8_domain"/>
</dbReference>
<proteinExistence type="inferred from homology"/>
<dbReference type="PROSITE" id="PS51212">
    <property type="entry name" value="WSC"/>
    <property type="match status" value="1"/>
</dbReference>
<dbReference type="CDD" id="cd00037">
    <property type="entry name" value="CLECT"/>
    <property type="match status" value="1"/>
</dbReference>
<sequence>MNLTGVLTLLFLITVKASCPWDDTKLVAWSSVSTWGGSVPVEDEAVVISGKKVLLDISPPALKSITVETGGVLVWGNVDGIKLVVDHILVKGEFHIGAEQCRFTNKAHILLTGFPNTTNTVSGFGSKFIGVPEGGTLEIHGADKLPFTKLMQTISAETLTCGVLYTHRNSSFSEEDRFGLHVTIWRDDGSLYDFNVYPLGDSSVINPEQDFKDFVDGVDDGLIVGVAVYGDIGVNLIPNRNWELVYSSVEKLGGLTSGSSEIRNVQSKDAYAFITKTGEGSSTKEERAKSLYLQESTATSKQKYSSIARGLEFRSRSIVKAVTKTKIENQVDFDVVSTTFSQPIITVRDDVSSWNVGDFQYPHFGEITHGVDERAEVALLTRNILIEGGLQEQCYHTTDAEADLCQKFQRDTFGGHVKFLRGFKAVHIEGVELYHMGQQLIIGTYPLHFHMCDDVDDSWVRQNSIHNTNNRCVTIHGSDGAEIKDNVCFDHIGHGYFLEDSAEIRNVLDGNLGVGTRFGTQLLTDKRSDWCGSVQKKSCGHPATFWITHPMNYFRNNVAAGSEKNGFHIVYAYEPLTSSKARQEIRKKVFRMHARRSKLGQFDDNVAHSNLGFGLMMDNLISMGQIDLLTNEFVPENGLLGSSGYDPREDPSVRNSPRATNHIRRFTSYKNLNNIWTRGGNLIIHNSSFADGETSISLTRSVLDTVQDVRRSVIIGNSDNKGLGFKFTYGKIPAKPSHYFERELPKESNPFNPMVGIEFFNGPVLVTDSIFDKFYHQVWDPTWEKQYGVKAMRPGTAMGFRKNFPYPSFPHSGPRNVRFGFCDKVDGLSVFAGDTSLLAYADPKDGDRQATIRDITGSVTGIPDVQLVRNTPFFMDTDCYYDQVYQMSVCPHWYSKTHLRGSDGVFKDKKDDYPMFMVRDDDPENPFALKGADITSEYHVQGKGDKGLTYLTMQNKSYIAVFNGTNPTSIKIRSNNIQYGNWIRVGICFPKSTTSFTIRATYPEIDDKNPPISVSSIEALEEDETGRAYFWDKKTGLFFVRFVGRLQRTGYEECPGYKCPEYRITRNDGGSAVTDCTSDAYGAYKKSKSTREPIVPPNTPCVRASTVGYGATSPSELSITVPKFPTSCPALPAHEKPTREYRGCYATTSPAYLTAGRTQVLTESMTIDLCVTRCFNMANKYATVALGSTCRCSNDFNIQGQPSKFCGKACTGNQEEICGGNSAYGVYETGAGSISISTSCGSGNEGVLIEGKCYIYKADAVTYVEAEKQCRLLGGNLASIPNSSVQVRHPFSPRSFLTLRFVL</sequence>
<dbReference type="OMA" id="YPRNTIF"/>
<evidence type="ECO:0000313" key="11">
    <source>
        <dbReference type="Proteomes" id="UP000030746"/>
    </source>
</evidence>
<dbReference type="RefSeq" id="XP_009051531.1">
    <property type="nucleotide sequence ID" value="XM_009053283.1"/>
</dbReference>
<dbReference type="OrthoDB" id="120976at2759"/>
<dbReference type="GeneID" id="20247614"/>
<dbReference type="EMBL" id="KB201304">
    <property type="protein sequence ID" value="ESO97675.1"/>
    <property type="molecule type" value="Genomic_DNA"/>
</dbReference>
<evidence type="ECO:0000256" key="3">
    <source>
        <dbReference type="ARBA" id="ARBA00022475"/>
    </source>
</evidence>
<dbReference type="Pfam" id="PF01822">
    <property type="entry name" value="WSC"/>
    <property type="match status" value="1"/>
</dbReference>
<evidence type="ECO:0000256" key="5">
    <source>
        <dbReference type="ARBA" id="ARBA00023180"/>
    </source>
</evidence>
<evidence type="ECO:0000256" key="6">
    <source>
        <dbReference type="ARBA" id="ARBA00023295"/>
    </source>
</evidence>